<dbReference type="EMBL" id="BMIR01000027">
    <property type="protein sequence ID" value="GGE54745.1"/>
    <property type="molecule type" value="Genomic_DNA"/>
</dbReference>
<keyword evidence="3" id="KW-0804">Transcription</keyword>
<dbReference type="AlphaFoldDB" id="A0A8J2YMM1"/>
<reference evidence="5" key="1">
    <citation type="journal article" date="2014" name="Int. J. Syst. Evol. Microbiol.">
        <title>Complete genome sequence of Corynebacterium casei LMG S-19264T (=DSM 44701T), isolated from a smear-ripened cheese.</title>
        <authorList>
            <consortium name="US DOE Joint Genome Institute (JGI-PGF)"/>
            <person name="Walter F."/>
            <person name="Albersmeier A."/>
            <person name="Kalinowski J."/>
            <person name="Ruckert C."/>
        </authorList>
    </citation>
    <scope>NUCLEOTIDE SEQUENCE</scope>
    <source>
        <strain evidence="5">CGMCC 1.15371</strain>
    </source>
</reference>
<dbReference type="InterPro" id="IPR050679">
    <property type="entry name" value="Bact_HTH_transcr_reg"/>
</dbReference>
<dbReference type="GO" id="GO:0003677">
    <property type="term" value="F:DNA binding"/>
    <property type="evidence" value="ECO:0007669"/>
    <property type="project" value="UniProtKB-KW"/>
</dbReference>
<organism evidence="5 6">
    <name type="scientific">Pullulanibacillus camelliae</name>
    <dbReference type="NCBI Taxonomy" id="1707096"/>
    <lineage>
        <taxon>Bacteria</taxon>
        <taxon>Bacillati</taxon>
        <taxon>Bacillota</taxon>
        <taxon>Bacilli</taxon>
        <taxon>Bacillales</taxon>
        <taxon>Sporolactobacillaceae</taxon>
        <taxon>Pullulanibacillus</taxon>
    </lineage>
</organism>
<dbReference type="SMART" id="SM00866">
    <property type="entry name" value="UTRA"/>
    <property type="match status" value="1"/>
</dbReference>
<dbReference type="Gene3D" id="3.40.1410.10">
    <property type="entry name" value="Chorismate lyase-like"/>
    <property type="match status" value="1"/>
</dbReference>
<dbReference type="Gene3D" id="1.10.10.10">
    <property type="entry name" value="Winged helix-like DNA-binding domain superfamily/Winged helix DNA-binding domain"/>
    <property type="match status" value="1"/>
</dbReference>
<proteinExistence type="predicted"/>
<dbReference type="InterPro" id="IPR036390">
    <property type="entry name" value="WH_DNA-bd_sf"/>
</dbReference>
<evidence type="ECO:0000256" key="2">
    <source>
        <dbReference type="ARBA" id="ARBA00023125"/>
    </source>
</evidence>
<dbReference type="CDD" id="cd07377">
    <property type="entry name" value="WHTH_GntR"/>
    <property type="match status" value="1"/>
</dbReference>
<dbReference type="SUPFAM" id="SSF46785">
    <property type="entry name" value="Winged helix' DNA-binding domain"/>
    <property type="match status" value="1"/>
</dbReference>
<comment type="caution">
    <text evidence="5">The sequence shown here is derived from an EMBL/GenBank/DDBJ whole genome shotgun (WGS) entry which is preliminary data.</text>
</comment>
<dbReference type="Pfam" id="PF07702">
    <property type="entry name" value="UTRA"/>
    <property type="match status" value="1"/>
</dbReference>
<reference evidence="5" key="2">
    <citation type="submission" date="2020-09" db="EMBL/GenBank/DDBJ databases">
        <authorList>
            <person name="Sun Q."/>
            <person name="Zhou Y."/>
        </authorList>
    </citation>
    <scope>NUCLEOTIDE SEQUENCE</scope>
    <source>
        <strain evidence="5">CGMCC 1.15371</strain>
    </source>
</reference>
<evidence type="ECO:0000313" key="5">
    <source>
        <dbReference type="EMBL" id="GGE54745.1"/>
    </source>
</evidence>
<dbReference type="PANTHER" id="PTHR44846:SF1">
    <property type="entry name" value="MANNOSYL-D-GLYCERATE TRANSPORT_METABOLISM SYSTEM REPRESSOR MNGR-RELATED"/>
    <property type="match status" value="1"/>
</dbReference>
<protein>
    <submittedName>
        <fullName evidence="5">GntR family transcriptional regulator</fullName>
    </submittedName>
</protein>
<gene>
    <name evidence="5" type="ORF">GCM10011391_37130</name>
</gene>
<dbReference type="Pfam" id="PF00392">
    <property type="entry name" value="GntR"/>
    <property type="match status" value="1"/>
</dbReference>
<evidence type="ECO:0000256" key="1">
    <source>
        <dbReference type="ARBA" id="ARBA00023015"/>
    </source>
</evidence>
<dbReference type="InterPro" id="IPR000524">
    <property type="entry name" value="Tscrpt_reg_HTH_GntR"/>
</dbReference>
<dbReference type="PRINTS" id="PR00035">
    <property type="entry name" value="HTHGNTR"/>
</dbReference>
<dbReference type="InterPro" id="IPR036388">
    <property type="entry name" value="WH-like_DNA-bd_sf"/>
</dbReference>
<dbReference type="PANTHER" id="PTHR44846">
    <property type="entry name" value="MANNOSYL-D-GLYCERATE TRANSPORT/METABOLISM SYSTEM REPRESSOR MNGR-RELATED"/>
    <property type="match status" value="1"/>
</dbReference>
<evidence type="ECO:0000313" key="6">
    <source>
        <dbReference type="Proteomes" id="UP000628775"/>
    </source>
</evidence>
<keyword evidence="1" id="KW-0805">Transcription regulation</keyword>
<name>A0A8J2YMM1_9BACL</name>
<dbReference type="InterPro" id="IPR011663">
    <property type="entry name" value="UTRA"/>
</dbReference>
<dbReference type="RefSeq" id="WP_188698351.1">
    <property type="nucleotide sequence ID" value="NZ_BMIR01000027.1"/>
</dbReference>
<dbReference type="PROSITE" id="PS50949">
    <property type="entry name" value="HTH_GNTR"/>
    <property type="match status" value="1"/>
</dbReference>
<dbReference type="Proteomes" id="UP000628775">
    <property type="component" value="Unassembled WGS sequence"/>
</dbReference>
<keyword evidence="6" id="KW-1185">Reference proteome</keyword>
<dbReference type="SMART" id="SM00345">
    <property type="entry name" value="HTH_GNTR"/>
    <property type="match status" value="1"/>
</dbReference>
<sequence length="233" mass="27108">MLKKNDYIPLYEQLRKILRTQILNGHYKEGDMLPSESHLMKEYDITRTTIRKAIHALSQEGLVQQVHGKGTFVRIKEVKRTIWNFQGFSNLARNRNEEPVSKVIEHTIKKGAKGLYLKLIRLRGMNKDGITTWMTLDHSELPLDIFPGLDKYNFENQSLYEVLEKNFQCPPHHVDLEITPIISNQKLNTLFEIDGDFPLLKANGIVFNKEGDEIEQIEVVYAPHFTFKMSQVI</sequence>
<accession>A0A8J2YMM1</accession>
<keyword evidence="2" id="KW-0238">DNA-binding</keyword>
<dbReference type="SUPFAM" id="SSF64288">
    <property type="entry name" value="Chorismate lyase-like"/>
    <property type="match status" value="1"/>
</dbReference>
<dbReference type="GO" id="GO:0045892">
    <property type="term" value="P:negative regulation of DNA-templated transcription"/>
    <property type="evidence" value="ECO:0007669"/>
    <property type="project" value="TreeGrafter"/>
</dbReference>
<dbReference type="GO" id="GO:0003700">
    <property type="term" value="F:DNA-binding transcription factor activity"/>
    <property type="evidence" value="ECO:0007669"/>
    <property type="project" value="InterPro"/>
</dbReference>
<dbReference type="InterPro" id="IPR028978">
    <property type="entry name" value="Chorismate_lyase_/UTRA_dom_sf"/>
</dbReference>
<evidence type="ECO:0000256" key="3">
    <source>
        <dbReference type="ARBA" id="ARBA00023163"/>
    </source>
</evidence>
<evidence type="ECO:0000259" key="4">
    <source>
        <dbReference type="PROSITE" id="PS50949"/>
    </source>
</evidence>
<feature type="domain" description="HTH gntR-type" evidence="4">
    <location>
        <begin position="8"/>
        <end position="76"/>
    </location>
</feature>